<comment type="caution">
    <text evidence="13">The sequence shown here is derived from an EMBL/GenBank/DDBJ whole genome shotgun (WGS) entry which is preliminary data.</text>
</comment>
<dbReference type="CDD" id="cd20335">
    <property type="entry name" value="BRcat_RBR"/>
    <property type="match status" value="1"/>
</dbReference>
<evidence type="ECO:0000313" key="14">
    <source>
        <dbReference type="Proteomes" id="UP001583172"/>
    </source>
</evidence>
<proteinExistence type="predicted"/>
<evidence type="ECO:0000256" key="8">
    <source>
        <dbReference type="ARBA" id="ARBA00022833"/>
    </source>
</evidence>
<dbReference type="PANTHER" id="PTHR11685">
    <property type="entry name" value="RBR FAMILY RING FINGER AND IBR DOMAIN-CONTAINING"/>
    <property type="match status" value="1"/>
</dbReference>
<dbReference type="PROSITE" id="PS50089">
    <property type="entry name" value="ZF_RING_2"/>
    <property type="match status" value="1"/>
</dbReference>
<evidence type="ECO:0000256" key="10">
    <source>
        <dbReference type="SAM" id="MobiDB-lite"/>
    </source>
</evidence>
<dbReference type="InterPro" id="IPR044066">
    <property type="entry name" value="TRIAD_supradom"/>
</dbReference>
<dbReference type="InterPro" id="IPR001841">
    <property type="entry name" value="Znf_RING"/>
</dbReference>
<reference evidence="13 14" key="1">
    <citation type="journal article" date="2024" name="Commun. Biol.">
        <title>Comparative genomic analysis of thermophilic fungi reveals convergent evolutionary adaptations and gene losses.</title>
        <authorList>
            <person name="Steindorff A.S."/>
            <person name="Aguilar-Pontes M.V."/>
            <person name="Robinson A.J."/>
            <person name="Andreopoulos B."/>
            <person name="LaButti K."/>
            <person name="Kuo A."/>
            <person name="Mondo S."/>
            <person name="Riley R."/>
            <person name="Otillar R."/>
            <person name="Haridas S."/>
            <person name="Lipzen A."/>
            <person name="Grimwood J."/>
            <person name="Schmutz J."/>
            <person name="Clum A."/>
            <person name="Reid I.D."/>
            <person name="Moisan M.C."/>
            <person name="Butler G."/>
            <person name="Nguyen T.T.M."/>
            <person name="Dewar K."/>
            <person name="Conant G."/>
            <person name="Drula E."/>
            <person name="Henrissat B."/>
            <person name="Hansel C."/>
            <person name="Singer S."/>
            <person name="Hutchinson M.I."/>
            <person name="de Vries R.P."/>
            <person name="Natvig D.O."/>
            <person name="Powell A.J."/>
            <person name="Tsang A."/>
            <person name="Grigoriev I.V."/>
        </authorList>
    </citation>
    <scope>NUCLEOTIDE SEQUENCE [LARGE SCALE GENOMIC DNA]</scope>
    <source>
        <strain evidence="13 14">CBS 620.91</strain>
    </source>
</reference>
<feature type="compositionally biased region" description="Polar residues" evidence="10">
    <location>
        <begin position="960"/>
        <end position="982"/>
    </location>
</feature>
<evidence type="ECO:0000259" key="11">
    <source>
        <dbReference type="PROSITE" id="PS50089"/>
    </source>
</evidence>
<keyword evidence="6 9" id="KW-0863">Zinc-finger</keyword>
<dbReference type="EMBL" id="JAZGSY010000251">
    <property type="protein sequence ID" value="KAL1837924.1"/>
    <property type="molecule type" value="Genomic_DNA"/>
</dbReference>
<protein>
    <recommendedName>
        <fullName evidence="2">RBR-type E3 ubiquitin transferase</fullName>
        <ecNumber evidence="2">2.3.2.31</ecNumber>
    </recommendedName>
</protein>
<evidence type="ECO:0000313" key="13">
    <source>
        <dbReference type="EMBL" id="KAL1837924.1"/>
    </source>
</evidence>
<feature type="compositionally biased region" description="Acidic residues" evidence="10">
    <location>
        <begin position="994"/>
        <end position="1006"/>
    </location>
</feature>
<keyword evidence="14" id="KW-1185">Reference proteome</keyword>
<feature type="region of interest" description="Disordered" evidence="10">
    <location>
        <begin position="98"/>
        <end position="121"/>
    </location>
</feature>
<dbReference type="CDD" id="cd20336">
    <property type="entry name" value="Rcat_RBR"/>
    <property type="match status" value="1"/>
</dbReference>
<dbReference type="SUPFAM" id="SSF57850">
    <property type="entry name" value="RING/U-box"/>
    <property type="match status" value="3"/>
</dbReference>
<dbReference type="InterPro" id="IPR013083">
    <property type="entry name" value="Znf_RING/FYVE/PHD"/>
</dbReference>
<feature type="compositionally biased region" description="Basic and acidic residues" evidence="10">
    <location>
        <begin position="1080"/>
        <end position="1095"/>
    </location>
</feature>
<dbReference type="Proteomes" id="UP001583172">
    <property type="component" value="Unassembled WGS sequence"/>
</dbReference>
<dbReference type="PROSITE" id="PS51873">
    <property type="entry name" value="TRIAD"/>
    <property type="match status" value="1"/>
</dbReference>
<evidence type="ECO:0000256" key="4">
    <source>
        <dbReference type="ARBA" id="ARBA00022723"/>
    </source>
</evidence>
<feature type="compositionally biased region" description="Acidic residues" evidence="10">
    <location>
        <begin position="921"/>
        <end position="933"/>
    </location>
</feature>
<dbReference type="SMART" id="SM00647">
    <property type="entry name" value="IBR"/>
    <property type="match status" value="2"/>
</dbReference>
<feature type="compositionally biased region" description="Basic and acidic residues" evidence="10">
    <location>
        <begin position="102"/>
        <end position="112"/>
    </location>
</feature>
<feature type="domain" description="RING-type" evidence="11">
    <location>
        <begin position="693"/>
        <end position="750"/>
    </location>
</feature>
<name>A0ABR3V7Z0_HUMIN</name>
<feature type="domain" description="RING-type" evidence="12">
    <location>
        <begin position="689"/>
        <end position="906"/>
    </location>
</feature>
<evidence type="ECO:0000256" key="3">
    <source>
        <dbReference type="ARBA" id="ARBA00022679"/>
    </source>
</evidence>
<keyword evidence="7" id="KW-0833">Ubl conjugation pathway</keyword>
<evidence type="ECO:0000256" key="1">
    <source>
        <dbReference type="ARBA" id="ARBA00001798"/>
    </source>
</evidence>
<dbReference type="Gene3D" id="1.20.120.1750">
    <property type="match status" value="1"/>
</dbReference>
<feature type="compositionally biased region" description="Basic residues" evidence="10">
    <location>
        <begin position="1141"/>
        <end position="1155"/>
    </location>
</feature>
<dbReference type="InterPro" id="IPR031127">
    <property type="entry name" value="E3_UB_ligase_RBR"/>
</dbReference>
<dbReference type="Pfam" id="PF01485">
    <property type="entry name" value="IBR"/>
    <property type="match status" value="2"/>
</dbReference>
<evidence type="ECO:0000256" key="7">
    <source>
        <dbReference type="ARBA" id="ARBA00022786"/>
    </source>
</evidence>
<organism evidence="13 14">
    <name type="scientific">Humicola insolens</name>
    <name type="common">Soft-rot fungus</name>
    <dbReference type="NCBI Taxonomy" id="85995"/>
    <lineage>
        <taxon>Eukaryota</taxon>
        <taxon>Fungi</taxon>
        <taxon>Dikarya</taxon>
        <taxon>Ascomycota</taxon>
        <taxon>Pezizomycotina</taxon>
        <taxon>Sordariomycetes</taxon>
        <taxon>Sordariomycetidae</taxon>
        <taxon>Sordariales</taxon>
        <taxon>Chaetomiaceae</taxon>
        <taxon>Mycothermus</taxon>
    </lineage>
</organism>
<evidence type="ECO:0000259" key="12">
    <source>
        <dbReference type="PROSITE" id="PS51873"/>
    </source>
</evidence>
<keyword evidence="3" id="KW-0808">Transferase</keyword>
<keyword evidence="5" id="KW-0677">Repeat</keyword>
<evidence type="ECO:0000256" key="5">
    <source>
        <dbReference type="ARBA" id="ARBA00022737"/>
    </source>
</evidence>
<evidence type="ECO:0000256" key="2">
    <source>
        <dbReference type="ARBA" id="ARBA00012251"/>
    </source>
</evidence>
<dbReference type="InterPro" id="IPR002867">
    <property type="entry name" value="IBR_dom"/>
</dbReference>
<evidence type="ECO:0000256" key="6">
    <source>
        <dbReference type="ARBA" id="ARBA00022771"/>
    </source>
</evidence>
<feature type="compositionally biased region" description="Polar residues" evidence="10">
    <location>
        <begin position="1096"/>
        <end position="1115"/>
    </location>
</feature>
<keyword evidence="4" id="KW-0479">Metal-binding</keyword>
<accession>A0ABR3V7Z0</accession>
<gene>
    <name evidence="13" type="ORF">VTJ49DRAFT_3244</name>
</gene>
<dbReference type="Gene3D" id="3.30.40.10">
    <property type="entry name" value="Zinc/RING finger domain, C3HC4 (zinc finger)"/>
    <property type="match status" value="1"/>
</dbReference>
<sequence length="1173" mass="132973">MEPSSLVPSIKTLLNTIPAPQNTSKKNIKPLPPEILTEIFRLTLTEPPLCAFQLFCPDWRLCRPPDAGLGGWVADARRTHAANSPLCKFRVDTYTLPPSGRVRNDNHDDHSRPKGGTLTSTFGRRLHQRSSTRAKMPQESCGKLIVPNMEDPRTRPEVPPIVRGELFRTWVRERVVVVPRYEKKVPDDEDMFWGCWRVSGGGGYTVLVRDRASLGALPWEDDLVGAEDGRVLSVDGVEKDIYPSTAGAGNARYVYQRVRHLVVNAMLMEFWDHYIERDELPKERRISTIGLRWAALEHLETLCLDLRGYTIPDRRQYLQKEDLIRLSRALQGKGLRLLVIAGLRSYESYPGPDLLGIDEVERAEWSEEEGVWGNTGDWQVFKLQLACVAYCRTHPITSATLTLKALDPRRLNFTLTAPTGRLTIAEIEHRFWGEYAQRASPIPRAAILTLYDSYCRPLPRNPSAILRIDHPLTVWYQLTANDQPPRWKFTHRSDHRDKSLEGPFWDRLRQAIDAGETVSELKKRIARDMGLADANRVSLIVMDGIRRGTLHGNHWTLYHLRTAWLCRWLAIDTGPSHGYIILRGLAGAEYMWYPHPSKSKQQTFPLTPTAGFLCEYLATRVIPRVHRRDRSAIAPGTVDVRLWRFRRSGGRDEVCAGDVLRWGATYDFEVVDQEVVRVFLQEEAWLQREDRTCGLCFETRRRADMVLWRVARGCAHTADADACCRECMAQHLRITLDSAGWERLRCPMCNASMGWEDVRACAPREVFERFDGLLARAALGGMEDFHYCLGSGCRSGQVQDGEECPKFVCVACRHRHCIRHNMPWHDGETCEEYDERNQERQRAEELSEEVAQMETMPCPGCNRPVAKDEGCNHIRCICGSEWCYHCGGLWVKDETGLSRCNHQPDCPSRPGAAWPVRPLTPEDETDDEFDGPEEVPMRSAGWTLRLPPPPPPPPERRDGSNNTCIANNNTRQSGSSNNQSAQPRAAEPDRPPTLEDDSDTESDAPEEAPMSTGDRTLWQTLEHQDDTDDEYDSPDEVPMNTRDEMPLQPPSARGDDTGTNTDKPNVDEDSDAPEEGPMNTDDRPRLPLAPERRDGGNNTTSIANDTAQKSSSGNKPSVERHVTWQPEVPLTTTALGLRLTPSRRRAQLRAARQQRKSSENVISQNDPREQDIA</sequence>
<keyword evidence="8" id="KW-0862">Zinc</keyword>
<evidence type="ECO:0000256" key="9">
    <source>
        <dbReference type="PROSITE-ProRule" id="PRU00175"/>
    </source>
</evidence>
<comment type="catalytic activity">
    <reaction evidence="1">
        <text>[E2 ubiquitin-conjugating enzyme]-S-ubiquitinyl-L-cysteine + [acceptor protein]-L-lysine = [E2 ubiquitin-conjugating enzyme]-L-cysteine + [acceptor protein]-N(6)-ubiquitinyl-L-lysine.</text>
        <dbReference type="EC" id="2.3.2.31"/>
    </reaction>
</comment>
<feature type="region of interest" description="Disordered" evidence="10">
    <location>
        <begin position="902"/>
        <end position="1173"/>
    </location>
</feature>
<feature type="compositionally biased region" description="Acidic residues" evidence="10">
    <location>
        <begin position="1025"/>
        <end position="1035"/>
    </location>
</feature>
<dbReference type="EC" id="2.3.2.31" evidence="2"/>